<accession>A0AAD9A1D5</accession>
<evidence type="ECO:0000313" key="3">
    <source>
        <dbReference type="Proteomes" id="UP001243330"/>
    </source>
</evidence>
<reference evidence="2" key="1">
    <citation type="submission" date="2023-01" db="EMBL/GenBank/DDBJ databases">
        <title>Colletotrichum chrysophilum M932 genome sequence.</title>
        <authorList>
            <person name="Baroncelli R."/>
        </authorList>
    </citation>
    <scope>NUCLEOTIDE SEQUENCE</scope>
    <source>
        <strain evidence="2">M932</strain>
    </source>
</reference>
<sequence>MADHQTSRPDLQLPPLSPFFVSALGLVLPPIPILPSTHSEQRDPIHLPVPPPPRPQTFSSSRSQLPPEAVYQFQLTDDVIARYPRCQLARLSALTSVPS</sequence>
<name>A0AAD9A1D5_9PEZI</name>
<dbReference type="EMBL" id="JAQOWY010000661">
    <property type="protein sequence ID" value="KAK1839528.1"/>
    <property type="molecule type" value="Genomic_DNA"/>
</dbReference>
<evidence type="ECO:0000313" key="2">
    <source>
        <dbReference type="EMBL" id="KAK1839528.1"/>
    </source>
</evidence>
<proteinExistence type="predicted"/>
<dbReference type="AlphaFoldDB" id="A0AAD9A1D5"/>
<comment type="caution">
    <text evidence="2">The sequence shown here is derived from an EMBL/GenBank/DDBJ whole genome shotgun (WGS) entry which is preliminary data.</text>
</comment>
<gene>
    <name evidence="2" type="ORF">CCHR01_17851</name>
</gene>
<dbReference type="Proteomes" id="UP001243330">
    <property type="component" value="Unassembled WGS sequence"/>
</dbReference>
<organism evidence="2 3">
    <name type="scientific">Colletotrichum chrysophilum</name>
    <dbReference type="NCBI Taxonomy" id="1836956"/>
    <lineage>
        <taxon>Eukaryota</taxon>
        <taxon>Fungi</taxon>
        <taxon>Dikarya</taxon>
        <taxon>Ascomycota</taxon>
        <taxon>Pezizomycotina</taxon>
        <taxon>Sordariomycetes</taxon>
        <taxon>Hypocreomycetidae</taxon>
        <taxon>Glomerellales</taxon>
        <taxon>Glomerellaceae</taxon>
        <taxon>Colletotrichum</taxon>
        <taxon>Colletotrichum gloeosporioides species complex</taxon>
    </lineage>
</organism>
<evidence type="ECO:0000256" key="1">
    <source>
        <dbReference type="SAM" id="MobiDB-lite"/>
    </source>
</evidence>
<keyword evidence="3" id="KW-1185">Reference proteome</keyword>
<feature type="region of interest" description="Disordered" evidence="1">
    <location>
        <begin position="35"/>
        <end position="64"/>
    </location>
</feature>
<protein>
    <submittedName>
        <fullName evidence="2">Uncharacterized protein</fullName>
    </submittedName>
</protein>